<dbReference type="SMART" id="SM00966">
    <property type="entry name" value="SpoVT_AbrB"/>
    <property type="match status" value="1"/>
</dbReference>
<organism evidence="3 4">
    <name type="scientific">Bifidobacterium subtile</name>
    <dbReference type="NCBI Taxonomy" id="77635"/>
    <lineage>
        <taxon>Bacteria</taxon>
        <taxon>Bacillati</taxon>
        <taxon>Actinomycetota</taxon>
        <taxon>Actinomycetes</taxon>
        <taxon>Bifidobacteriales</taxon>
        <taxon>Bifidobacteriaceae</taxon>
        <taxon>Bifidobacterium</taxon>
    </lineage>
</organism>
<dbReference type="STRING" id="77635.BISU_2161"/>
<reference evidence="3 4" key="1">
    <citation type="submission" date="2014-03" db="EMBL/GenBank/DDBJ databases">
        <title>Genomics of Bifidobacteria.</title>
        <authorList>
            <person name="Ventura M."/>
            <person name="Milani C."/>
            <person name="Lugli G.A."/>
        </authorList>
    </citation>
    <scope>NUCLEOTIDE SEQUENCE [LARGE SCALE GENOMIC DNA]</scope>
    <source>
        <strain evidence="3 4">LMG 11597</strain>
    </source>
</reference>
<dbReference type="PROSITE" id="PS51740">
    <property type="entry name" value="SPOVT_ABRB"/>
    <property type="match status" value="1"/>
</dbReference>
<dbReference type="RefSeq" id="WP_024463568.1">
    <property type="nucleotide sequence ID" value="NZ_CP062939.1"/>
</dbReference>
<dbReference type="Gene3D" id="2.10.260.10">
    <property type="match status" value="1"/>
</dbReference>
<dbReference type="GO" id="GO:0003677">
    <property type="term" value="F:DNA binding"/>
    <property type="evidence" value="ECO:0007669"/>
    <property type="project" value="UniProtKB-UniRule"/>
</dbReference>
<dbReference type="SUPFAM" id="SSF89447">
    <property type="entry name" value="AbrB/MazE/MraZ-like"/>
    <property type="match status" value="1"/>
</dbReference>
<dbReference type="EMBL" id="JGZR01000016">
    <property type="protein sequence ID" value="KFI98960.1"/>
    <property type="molecule type" value="Genomic_DNA"/>
</dbReference>
<gene>
    <name evidence="3" type="ORF">BISU_2161</name>
</gene>
<evidence type="ECO:0000259" key="2">
    <source>
        <dbReference type="PROSITE" id="PS51740"/>
    </source>
</evidence>
<dbReference type="InterPro" id="IPR039052">
    <property type="entry name" value="Antitox_PemI-like"/>
</dbReference>
<accession>A0A087DTW0</accession>
<dbReference type="eggNOG" id="ENOG50322ZW">
    <property type="taxonomic scope" value="Bacteria"/>
</dbReference>
<evidence type="ECO:0000256" key="1">
    <source>
        <dbReference type="PROSITE-ProRule" id="PRU01076"/>
    </source>
</evidence>
<dbReference type="Pfam" id="PF04014">
    <property type="entry name" value="MazE_antitoxin"/>
    <property type="match status" value="1"/>
</dbReference>
<feature type="domain" description="SpoVT-AbrB" evidence="2">
    <location>
        <begin position="4"/>
        <end position="49"/>
    </location>
</feature>
<name>A0A087DTW0_9BIFI</name>
<keyword evidence="4" id="KW-1185">Reference proteome</keyword>
<keyword evidence="1" id="KW-0238">DNA-binding</keyword>
<dbReference type="PANTHER" id="PTHR40516">
    <property type="entry name" value="ANTITOXIN CHPS-RELATED"/>
    <property type="match status" value="1"/>
</dbReference>
<comment type="caution">
    <text evidence="3">The sequence shown here is derived from an EMBL/GenBank/DDBJ whole genome shotgun (WGS) entry which is preliminary data.</text>
</comment>
<protein>
    <submittedName>
        <fullName evidence="3">PemI-like protein</fullName>
    </submittedName>
</protein>
<dbReference type="InterPro" id="IPR007159">
    <property type="entry name" value="SpoVT-AbrB_dom"/>
</dbReference>
<dbReference type="AlphaFoldDB" id="A0A087DTW0"/>
<dbReference type="PANTHER" id="PTHR40516:SF1">
    <property type="entry name" value="ANTITOXIN CHPS-RELATED"/>
    <property type="match status" value="1"/>
</dbReference>
<dbReference type="OrthoDB" id="9795766at2"/>
<evidence type="ECO:0000313" key="4">
    <source>
        <dbReference type="Proteomes" id="UP000029055"/>
    </source>
</evidence>
<dbReference type="Proteomes" id="UP000029055">
    <property type="component" value="Unassembled WGS sequence"/>
</dbReference>
<evidence type="ECO:0000313" key="3">
    <source>
        <dbReference type="EMBL" id="KFI98960.1"/>
    </source>
</evidence>
<dbReference type="GO" id="GO:0097351">
    <property type="term" value="F:toxin sequestering activity"/>
    <property type="evidence" value="ECO:0007669"/>
    <property type="project" value="InterPro"/>
</dbReference>
<proteinExistence type="predicted"/>
<sequence length="86" mass="9576">MATLTLSKWGNAQAVRLPKDMREQVGMADGSRVEATVKDGVIVLRPIRTNVRVIRVPRLADVFRNRTEEYKATEELTGPAVGREAL</sequence>
<dbReference type="InterPro" id="IPR037914">
    <property type="entry name" value="SpoVT-AbrB_sf"/>
</dbReference>